<evidence type="ECO:0000256" key="4">
    <source>
        <dbReference type="ARBA" id="ARBA00022553"/>
    </source>
</evidence>
<dbReference type="InterPro" id="IPR010071">
    <property type="entry name" value="AA_adenyl_dom"/>
</dbReference>
<evidence type="ECO:0000256" key="1">
    <source>
        <dbReference type="ARBA" id="ARBA00001957"/>
    </source>
</evidence>
<dbReference type="Pfam" id="PF00550">
    <property type="entry name" value="PP-binding"/>
    <property type="match status" value="1"/>
</dbReference>
<keyword evidence="10" id="KW-1185">Reference proteome</keyword>
<dbReference type="Proteomes" id="UP001469365">
    <property type="component" value="Unassembled WGS sequence"/>
</dbReference>
<dbReference type="InterPro" id="IPR020845">
    <property type="entry name" value="AMP-binding_CS"/>
</dbReference>
<dbReference type="Gene3D" id="3.40.50.980">
    <property type="match status" value="2"/>
</dbReference>
<keyword evidence="5" id="KW-0436">Ligase</keyword>
<evidence type="ECO:0000256" key="7">
    <source>
        <dbReference type="ARBA" id="ARBA00023268"/>
    </source>
</evidence>
<dbReference type="Pfam" id="PF00668">
    <property type="entry name" value="Condensation"/>
    <property type="match status" value="2"/>
</dbReference>
<dbReference type="Gene3D" id="3.30.559.30">
    <property type="entry name" value="Nonribosomal peptide synthetase, condensation domain"/>
    <property type="match status" value="2"/>
</dbReference>
<comment type="caution">
    <text evidence="9">The sequence shown here is derived from an EMBL/GenBank/DDBJ whole genome shotgun (WGS) entry which is preliminary data.</text>
</comment>
<comment type="similarity">
    <text evidence="2">Belongs to the ATP-dependent AMP-binding enzyme family.</text>
</comment>
<dbReference type="Gene3D" id="3.30.300.30">
    <property type="match status" value="1"/>
</dbReference>
<dbReference type="Pfam" id="PF13193">
    <property type="entry name" value="AMP-binding_C"/>
    <property type="match status" value="1"/>
</dbReference>
<dbReference type="PANTHER" id="PTHR45398">
    <property type="match status" value="1"/>
</dbReference>
<keyword evidence="6" id="KW-0045">Antibiotic biosynthesis</keyword>
<dbReference type="PRINTS" id="PR00154">
    <property type="entry name" value="AMPBINDING"/>
</dbReference>
<organism evidence="9 10">
    <name type="scientific">Paenibacillus filicis</name>
    <dbReference type="NCBI Taxonomy" id="669464"/>
    <lineage>
        <taxon>Bacteria</taxon>
        <taxon>Bacillati</taxon>
        <taxon>Bacillota</taxon>
        <taxon>Bacilli</taxon>
        <taxon>Bacillales</taxon>
        <taxon>Paenibacillaceae</taxon>
        <taxon>Paenibacillus</taxon>
    </lineage>
</organism>
<dbReference type="PROSITE" id="PS50075">
    <property type="entry name" value="CARRIER"/>
    <property type="match status" value="1"/>
</dbReference>
<dbReference type="Gene3D" id="2.30.38.10">
    <property type="entry name" value="Luciferase, Domain 3"/>
    <property type="match status" value="1"/>
</dbReference>
<dbReference type="PANTHER" id="PTHR45398:SF1">
    <property type="entry name" value="ENZYME, PUTATIVE (JCVI)-RELATED"/>
    <property type="match status" value="1"/>
</dbReference>
<accession>A0ABU9DEC3</accession>
<dbReference type="PROSITE" id="PS00455">
    <property type="entry name" value="AMP_BINDING"/>
    <property type="match status" value="1"/>
</dbReference>
<dbReference type="EMBL" id="JBBPCC010000002">
    <property type="protein sequence ID" value="MEK8127219.1"/>
    <property type="molecule type" value="Genomic_DNA"/>
</dbReference>
<keyword evidence="3" id="KW-0596">Phosphopantetheine</keyword>
<dbReference type="InterPro" id="IPR036736">
    <property type="entry name" value="ACP-like_sf"/>
</dbReference>
<feature type="domain" description="Carrier" evidence="8">
    <location>
        <begin position="961"/>
        <end position="1035"/>
    </location>
</feature>
<dbReference type="NCBIfam" id="TIGR01733">
    <property type="entry name" value="AA-adenyl-dom"/>
    <property type="match status" value="1"/>
</dbReference>
<dbReference type="SUPFAM" id="SSF56801">
    <property type="entry name" value="Acetyl-CoA synthetase-like"/>
    <property type="match status" value="1"/>
</dbReference>
<dbReference type="InterPro" id="IPR001242">
    <property type="entry name" value="Condensation_dom"/>
</dbReference>
<dbReference type="Gene3D" id="1.10.1200.10">
    <property type="entry name" value="ACP-like"/>
    <property type="match status" value="1"/>
</dbReference>
<dbReference type="InterPro" id="IPR006162">
    <property type="entry name" value="Ppantetheine_attach_site"/>
</dbReference>
<dbReference type="InterPro" id="IPR010060">
    <property type="entry name" value="NRPS_synth"/>
</dbReference>
<dbReference type="PROSITE" id="PS00012">
    <property type="entry name" value="PHOSPHOPANTETHEINE"/>
    <property type="match status" value="1"/>
</dbReference>
<dbReference type="SUPFAM" id="SSF47336">
    <property type="entry name" value="ACP-like"/>
    <property type="match status" value="1"/>
</dbReference>
<dbReference type="NCBIfam" id="TIGR01720">
    <property type="entry name" value="NRPS-para261"/>
    <property type="match status" value="1"/>
</dbReference>
<reference evidence="9 10" key="1">
    <citation type="submission" date="2024-04" db="EMBL/GenBank/DDBJ databases">
        <title>draft genome sequnece of Paenibacillus filicis.</title>
        <authorList>
            <person name="Kim D.-U."/>
        </authorList>
    </citation>
    <scope>NUCLEOTIDE SEQUENCE [LARGE SCALE GENOMIC DNA]</scope>
    <source>
        <strain evidence="9 10">KACC14197</strain>
    </source>
</reference>
<dbReference type="InterPro" id="IPR045851">
    <property type="entry name" value="AMP-bd_C_sf"/>
</dbReference>
<dbReference type="InterPro" id="IPR020459">
    <property type="entry name" value="AMP-binding"/>
</dbReference>
<protein>
    <submittedName>
        <fullName evidence="9">Amino acid adenylation domain-containing protein</fullName>
    </submittedName>
</protein>
<proteinExistence type="inferred from homology"/>
<sequence length="1507" mass="171240">MSREHATYPLTHPQKRIWFVENIHQHTPIHHLIASSFKLGAIDFNDLEASLHRFIQENAGVRLRLIREQGEVRQYVGEWPRTPIPLKDFSSFPDPEEAFSRWIHEEAQRPFDGMSEFLFAFYNIRLHEHKAGYVFIFHHLIADGWSLTRMMNRIWELYASWPEPDKLPPPEEYPSYLDYLETEASYMASSRFAKHEAFWNTRFETLPEGLTVRDSTDTAGKRKSFLLEAGLSETLKQFAAEQGCSVNTFFVLLMLLSVQRTTGQHDLIIGTPVLNRSGRKEKDTFGMFTSTVPFRYRVDDRQTLHSLLQSVQEELQSCYFNQKYPYDLLVQNLQLQKKGYSALFDLCVNYYNTRMLAELDGDPIETTEIYSGHQMYALQMVIKDWRADGRLLISFDYKISEYTDTDIESMWEQLHQMMLTCLEQPSLRADELELVTPAAKRRLLTDWNRTEAEYPRDRLVHQLFEEQAARAPDRVALYKGLDRAMSYGELNAQANRLAAALRGRGIGRDHVVGLMAVHSPETIVAILAVLKAGGAYVPIDPGYPAERIRYLMEDSQAALLLTNVADSLRELDYQGDLIDLLDPDVYSGDGVNLEVVNEPQDLAYIIYTSGSTGRPKGVMISHRSLVNYSWWAKKHYLADPSESFAFYSSISFDLTVTSLFAPLINGNPIRVYADDDGTDSVLNRIVRDNATHVIKLTPAHLSLLKDGVYRHSIIRRFIVGGEDLKTSMLRSVCEAFGGHVEVYNEYGPTETTVGCMIHRFDELVDDGASVPIGRPADNVKLYILDAQLRLLPVGSIGELYVSGDGVARGYFNRNDLTQERFVPNPFVSGAVMYKTGDLARYRPDGVMEYLGRIDHQVKIRGYRIELSEIESRLLEHPLVKDAAVLDRTGPDGAVHLCVYYVSPGKVYEEELRSSLLGKLPHYMVPSLYGRLESLPLTPNGKVDRAALPPIAFPSSDGEEPVFTSELEQKVWHRYREVLQVERLGRRDHFYQLGGDSIKAIQIAGKLHEDGIRVKVKDILSQPYFAEVAASAEQMSETEAGQGPAQGEILPTPITEWFFSRKFANEHYWNQSVLLRMKQQVKLEEVRIILQAIVQHHDALRLSYNRQSGRLFYNPELMRKEIDVQKADLSSVPIETVPARLREIGTRLKSGLRLDQGLPLAACLFQTDANGSQMLLLTAHHLVIDVVSWGIVLDDFASLLDQIRRGERLRLPRKTHAYGQWAERLHQYARHIPEERELYWKGVQHDAAGCEGWPMTEEEASLQPELIADSVHSRTELTEEETAQLTGPANAAYRTETKDLLLLALALTVREYTHRDTVLIEVETHGREELFEDLDLTRTVGWFTSMYPCCLKLEGGEPGELIKQAKEQLRAVPAQGIDYGVLRYLKRSVEISSRETVRFNYVGDLDTGFGNDLFEYALLDSGAEHDSGNELTCFVDIVAAIVNKRLTLSTVYGRQSGEAARLHSLTERMAEHLRWLVQHGCSTDSPQFTPSDFAAAGLSQSQLDMLFG</sequence>
<gene>
    <name evidence="9" type="ORF">WMW72_04760</name>
</gene>
<comment type="cofactor">
    <cofactor evidence="1">
        <name>pantetheine 4'-phosphate</name>
        <dbReference type="ChEBI" id="CHEBI:47942"/>
    </cofactor>
</comment>
<dbReference type="InterPro" id="IPR023213">
    <property type="entry name" value="CAT-like_dom_sf"/>
</dbReference>
<dbReference type="SUPFAM" id="SSF52777">
    <property type="entry name" value="CoA-dependent acyltransferases"/>
    <property type="match status" value="4"/>
</dbReference>
<evidence type="ECO:0000259" key="8">
    <source>
        <dbReference type="PROSITE" id="PS50075"/>
    </source>
</evidence>
<evidence type="ECO:0000256" key="5">
    <source>
        <dbReference type="ARBA" id="ARBA00022598"/>
    </source>
</evidence>
<keyword evidence="7" id="KW-0511">Multifunctional enzyme</keyword>
<keyword evidence="4" id="KW-0597">Phosphoprotein</keyword>
<dbReference type="RefSeq" id="WP_341414274.1">
    <property type="nucleotide sequence ID" value="NZ_JBBPCC010000002.1"/>
</dbReference>
<evidence type="ECO:0000313" key="10">
    <source>
        <dbReference type="Proteomes" id="UP001469365"/>
    </source>
</evidence>
<dbReference type="InterPro" id="IPR009081">
    <property type="entry name" value="PP-bd_ACP"/>
</dbReference>
<evidence type="ECO:0000256" key="2">
    <source>
        <dbReference type="ARBA" id="ARBA00006432"/>
    </source>
</evidence>
<evidence type="ECO:0000313" key="9">
    <source>
        <dbReference type="EMBL" id="MEK8127219.1"/>
    </source>
</evidence>
<evidence type="ECO:0000256" key="6">
    <source>
        <dbReference type="ARBA" id="ARBA00023194"/>
    </source>
</evidence>
<dbReference type="InterPro" id="IPR025110">
    <property type="entry name" value="AMP-bd_C"/>
</dbReference>
<evidence type="ECO:0000256" key="3">
    <source>
        <dbReference type="ARBA" id="ARBA00022450"/>
    </source>
</evidence>
<name>A0ABU9DEC3_9BACL</name>
<dbReference type="Gene3D" id="3.30.559.10">
    <property type="entry name" value="Chloramphenicol acetyltransferase-like domain"/>
    <property type="match status" value="2"/>
</dbReference>
<dbReference type="InterPro" id="IPR000873">
    <property type="entry name" value="AMP-dep_synth/lig_dom"/>
</dbReference>
<dbReference type="Pfam" id="PF00501">
    <property type="entry name" value="AMP-binding"/>
    <property type="match status" value="1"/>
</dbReference>